<gene>
    <name evidence="1" type="ORF">RJT34_11684</name>
</gene>
<evidence type="ECO:0000313" key="1">
    <source>
        <dbReference type="EMBL" id="KAK7300833.1"/>
    </source>
</evidence>
<organism evidence="1 2">
    <name type="scientific">Clitoria ternatea</name>
    <name type="common">Butterfly pea</name>
    <dbReference type="NCBI Taxonomy" id="43366"/>
    <lineage>
        <taxon>Eukaryota</taxon>
        <taxon>Viridiplantae</taxon>
        <taxon>Streptophyta</taxon>
        <taxon>Embryophyta</taxon>
        <taxon>Tracheophyta</taxon>
        <taxon>Spermatophyta</taxon>
        <taxon>Magnoliopsida</taxon>
        <taxon>eudicotyledons</taxon>
        <taxon>Gunneridae</taxon>
        <taxon>Pentapetalae</taxon>
        <taxon>rosids</taxon>
        <taxon>fabids</taxon>
        <taxon>Fabales</taxon>
        <taxon>Fabaceae</taxon>
        <taxon>Papilionoideae</taxon>
        <taxon>50 kb inversion clade</taxon>
        <taxon>NPAAA clade</taxon>
        <taxon>indigoferoid/millettioid clade</taxon>
        <taxon>Phaseoleae</taxon>
        <taxon>Clitoria</taxon>
    </lineage>
</organism>
<name>A0AAN9JKZ0_CLITE</name>
<comment type="caution">
    <text evidence="1">The sequence shown here is derived from an EMBL/GenBank/DDBJ whole genome shotgun (WGS) entry which is preliminary data.</text>
</comment>
<sequence length="79" mass="9355">MLRKAFPMEMKVILTLAHVKERSRATRYFHDYFDDADDSDRIESRRLKHKAACDILALLRPRNDRQCMGTDKERLLAGF</sequence>
<evidence type="ECO:0000313" key="2">
    <source>
        <dbReference type="Proteomes" id="UP001359559"/>
    </source>
</evidence>
<dbReference type="Proteomes" id="UP001359559">
    <property type="component" value="Unassembled WGS sequence"/>
</dbReference>
<proteinExistence type="predicted"/>
<keyword evidence="2" id="KW-1185">Reference proteome</keyword>
<accession>A0AAN9JKZ0</accession>
<reference evidence="1 2" key="1">
    <citation type="submission" date="2024-01" db="EMBL/GenBank/DDBJ databases">
        <title>The genomes of 5 underutilized Papilionoideae crops provide insights into root nodulation and disease resistance.</title>
        <authorList>
            <person name="Yuan L."/>
        </authorList>
    </citation>
    <scope>NUCLEOTIDE SEQUENCE [LARGE SCALE GENOMIC DNA]</scope>
    <source>
        <strain evidence="1">LY-2023</strain>
        <tissue evidence="1">Leaf</tissue>
    </source>
</reference>
<dbReference type="EMBL" id="JAYKXN010000003">
    <property type="protein sequence ID" value="KAK7300833.1"/>
    <property type="molecule type" value="Genomic_DNA"/>
</dbReference>
<protein>
    <submittedName>
        <fullName evidence="1">Uncharacterized protein</fullName>
    </submittedName>
</protein>
<dbReference type="AlphaFoldDB" id="A0AAN9JKZ0"/>